<dbReference type="GO" id="GO:0030001">
    <property type="term" value="P:metal ion transport"/>
    <property type="evidence" value="ECO:0007669"/>
    <property type="project" value="UniProtKB-ARBA"/>
</dbReference>
<feature type="compositionally biased region" description="Basic and acidic residues" evidence="8">
    <location>
        <begin position="28"/>
        <end position="45"/>
    </location>
</feature>
<evidence type="ECO:0000256" key="9">
    <source>
        <dbReference type="SAM" id="Phobius"/>
    </source>
</evidence>
<feature type="compositionally biased region" description="Low complexity" evidence="8">
    <location>
        <begin position="1"/>
        <end position="27"/>
    </location>
</feature>
<feature type="transmembrane region" description="Helical" evidence="9">
    <location>
        <begin position="141"/>
        <end position="160"/>
    </location>
</feature>
<dbReference type="PANTHER" id="PTHR32024">
    <property type="entry name" value="TRK SYSTEM POTASSIUM UPTAKE PROTEIN TRKG-RELATED"/>
    <property type="match status" value="1"/>
</dbReference>
<feature type="transmembrane region" description="Helical" evidence="9">
    <location>
        <begin position="445"/>
        <end position="464"/>
    </location>
</feature>
<comment type="subcellular location">
    <subcellularLocation>
        <location evidence="1">Cell membrane</location>
        <topology evidence="1">Multi-pass membrane protein</topology>
    </subcellularLocation>
</comment>
<dbReference type="Pfam" id="PF02386">
    <property type="entry name" value="TrkH"/>
    <property type="match status" value="1"/>
</dbReference>
<dbReference type="GO" id="GO:0005886">
    <property type="term" value="C:plasma membrane"/>
    <property type="evidence" value="ECO:0007669"/>
    <property type="project" value="UniProtKB-SubCell"/>
</dbReference>
<feature type="transmembrane region" description="Helical" evidence="9">
    <location>
        <begin position="476"/>
        <end position="496"/>
    </location>
</feature>
<feature type="transmembrane region" description="Helical" evidence="9">
    <location>
        <begin position="286"/>
        <end position="306"/>
    </location>
</feature>
<keyword evidence="4 9" id="KW-0812">Transmembrane</keyword>
<reference evidence="10" key="1">
    <citation type="submission" date="2014-07" db="EMBL/GenBank/DDBJ databases">
        <authorList>
            <person name="Zhang J.E."/>
            <person name="Yang H."/>
            <person name="Guo J."/>
            <person name="Deng Z."/>
            <person name="Luo H."/>
            <person name="Luo M."/>
            <person name="Zhao B."/>
        </authorList>
    </citation>
    <scope>NUCLEOTIDE SEQUENCE</scope>
    <source>
        <strain evidence="10">AM4</strain>
    </source>
</reference>
<keyword evidence="6" id="KW-0406">Ion transport</keyword>
<evidence type="ECO:0000256" key="2">
    <source>
        <dbReference type="ARBA" id="ARBA00022448"/>
    </source>
</evidence>
<gene>
    <name evidence="10" type="ORF">AAM4_0520</name>
</gene>
<evidence type="ECO:0000256" key="1">
    <source>
        <dbReference type="ARBA" id="ARBA00004651"/>
    </source>
</evidence>
<keyword evidence="3" id="KW-1003">Cell membrane</keyword>
<keyword evidence="7 9" id="KW-0472">Membrane</keyword>
<proteinExistence type="predicted"/>
<name>A0A1L7R9A1_9ACTO</name>
<dbReference type="InterPro" id="IPR003445">
    <property type="entry name" value="Cat_transpt"/>
</dbReference>
<feature type="transmembrane region" description="Helical" evidence="9">
    <location>
        <begin position="109"/>
        <end position="129"/>
    </location>
</feature>
<dbReference type="GO" id="GO:0008324">
    <property type="term" value="F:monoatomic cation transmembrane transporter activity"/>
    <property type="evidence" value="ECO:0007669"/>
    <property type="project" value="InterPro"/>
</dbReference>
<dbReference type="EMBL" id="LK995471">
    <property type="protein sequence ID" value="CED90415.1"/>
    <property type="molecule type" value="Genomic_DNA"/>
</dbReference>
<evidence type="ECO:0000256" key="3">
    <source>
        <dbReference type="ARBA" id="ARBA00022475"/>
    </source>
</evidence>
<evidence type="ECO:0000256" key="6">
    <source>
        <dbReference type="ARBA" id="ARBA00023065"/>
    </source>
</evidence>
<dbReference type="AlphaFoldDB" id="A0A1L7R9A1"/>
<feature type="transmembrane region" description="Helical" evidence="9">
    <location>
        <begin position="502"/>
        <end position="524"/>
    </location>
</feature>
<organism evidence="10">
    <name type="scientific">Actinomyces succiniciruminis</name>
    <dbReference type="NCBI Taxonomy" id="1522002"/>
    <lineage>
        <taxon>Bacteria</taxon>
        <taxon>Bacillati</taxon>
        <taxon>Actinomycetota</taxon>
        <taxon>Actinomycetes</taxon>
        <taxon>Actinomycetales</taxon>
        <taxon>Actinomycetaceae</taxon>
        <taxon>Actinomyces</taxon>
    </lineage>
</organism>
<feature type="transmembrane region" description="Helical" evidence="9">
    <location>
        <begin position="222"/>
        <end position="243"/>
    </location>
</feature>
<evidence type="ECO:0000256" key="4">
    <source>
        <dbReference type="ARBA" id="ARBA00022692"/>
    </source>
</evidence>
<feature type="transmembrane region" description="Helical" evidence="9">
    <location>
        <begin position="172"/>
        <end position="196"/>
    </location>
</feature>
<protein>
    <submittedName>
        <fullName evidence="10">Ktr system potassium uptake protein D</fullName>
    </submittedName>
</protein>
<feature type="region of interest" description="Disordered" evidence="8">
    <location>
        <begin position="1"/>
        <end position="71"/>
    </location>
</feature>
<keyword evidence="5 9" id="KW-1133">Transmembrane helix</keyword>
<evidence type="ECO:0000256" key="5">
    <source>
        <dbReference type="ARBA" id="ARBA00022989"/>
    </source>
</evidence>
<evidence type="ECO:0000313" key="10">
    <source>
        <dbReference type="EMBL" id="CED90415.1"/>
    </source>
</evidence>
<sequence>MAHNGPVSSSASPDSGASHSPSSSAQGREARAGRVGVARDADRLGGWHTHTADAGLMGTAEPLDPSRPTAPDELARQLTAQEDADGIRGLLARLGLRSRFDRIARFSPARLAVTVFAVIVAGIAALLSLPIATASGTRAPFVDALFTATSAVCVTGLTTVDTASYWSPFGQLVIIVGAAIGGLGIMTLASLLSFAVSRHLGLTQRMLAASENMAGLGDVMSLLRAVAYTAFGVEAVLMAVLLPRFLTLGLDLGHAAWYAFFMALSIFNNAGFVVMPEGLAPYASDWWVGLPIVLGTFLGAIGFPVIRDVVRHRRRPRQLTLHSKLTLTTYTGLSLFSAVAIGAFEWNNPNTYGALPTGGKILTALINSVNARSSGLSTIAPEHMHESTWLLQDALMFVGGGSASTAGGIKVSTFAVLVLAILAEARGDQDIEAFGRRITLSTVRLSVAVAFIGASIVGVASLLLLQLTDLTLDRILFEVISAFATVGLSTGITPILPHGAKYVIIVLMFIGRVGTMTAASALALRERRRVIRMPAERPLIG</sequence>
<dbReference type="PANTHER" id="PTHR32024:SF1">
    <property type="entry name" value="KTR SYSTEM POTASSIUM UPTAKE PROTEIN B"/>
    <property type="match status" value="1"/>
</dbReference>
<accession>A0A1L7R9A1</accession>
<feature type="transmembrane region" description="Helical" evidence="9">
    <location>
        <begin position="327"/>
        <end position="346"/>
    </location>
</feature>
<feature type="transmembrane region" description="Helical" evidence="9">
    <location>
        <begin position="255"/>
        <end position="274"/>
    </location>
</feature>
<keyword evidence="2" id="KW-0813">Transport</keyword>
<evidence type="ECO:0000256" key="8">
    <source>
        <dbReference type="SAM" id="MobiDB-lite"/>
    </source>
</evidence>
<evidence type="ECO:0000256" key="7">
    <source>
        <dbReference type="ARBA" id="ARBA00023136"/>
    </source>
</evidence>